<organism evidence="1 2">
    <name type="scientific">Goodea atripinnis</name>
    <dbReference type="NCBI Taxonomy" id="208336"/>
    <lineage>
        <taxon>Eukaryota</taxon>
        <taxon>Metazoa</taxon>
        <taxon>Chordata</taxon>
        <taxon>Craniata</taxon>
        <taxon>Vertebrata</taxon>
        <taxon>Euteleostomi</taxon>
        <taxon>Actinopterygii</taxon>
        <taxon>Neopterygii</taxon>
        <taxon>Teleostei</taxon>
        <taxon>Neoteleostei</taxon>
        <taxon>Acanthomorphata</taxon>
        <taxon>Ovalentaria</taxon>
        <taxon>Atherinomorphae</taxon>
        <taxon>Cyprinodontiformes</taxon>
        <taxon>Goodeidae</taxon>
        <taxon>Goodea</taxon>
    </lineage>
</organism>
<reference evidence="1 2" key="1">
    <citation type="submission" date="2021-06" db="EMBL/GenBank/DDBJ databases">
        <authorList>
            <person name="Palmer J.M."/>
        </authorList>
    </citation>
    <scope>NUCLEOTIDE SEQUENCE [LARGE SCALE GENOMIC DNA]</scope>
    <source>
        <strain evidence="1 2">GA_2019</strain>
        <tissue evidence="1">Muscle</tissue>
    </source>
</reference>
<dbReference type="EMBL" id="JAHRIO010002656">
    <property type="protein sequence ID" value="MEQ2159543.1"/>
    <property type="molecule type" value="Genomic_DNA"/>
</dbReference>
<protein>
    <submittedName>
        <fullName evidence="1">Uncharacterized protein</fullName>
    </submittedName>
</protein>
<dbReference type="Gene3D" id="1.10.600.10">
    <property type="entry name" value="Farnesyl Diphosphate Synthase"/>
    <property type="match status" value="1"/>
</dbReference>
<accession>A0ABV0MKB4</accession>
<gene>
    <name evidence="1" type="ORF">GOODEAATRI_024126</name>
</gene>
<keyword evidence="2" id="KW-1185">Reference proteome</keyword>
<dbReference type="InterPro" id="IPR008949">
    <property type="entry name" value="Isoprenoid_synthase_dom_sf"/>
</dbReference>
<comment type="caution">
    <text evidence="1">The sequence shown here is derived from an EMBL/GenBank/DDBJ whole genome shotgun (WGS) entry which is preliminary data.</text>
</comment>
<sequence>MDGSSKPASDRILLEPYKYLLQLPGKQVRTKLSQAFNHWLNVPEDKLQVRNGPFLLPAGLSRKWKDAVCWSSTAFDSVYMTCCELSGCFLEVGFDS</sequence>
<evidence type="ECO:0000313" key="2">
    <source>
        <dbReference type="Proteomes" id="UP001476798"/>
    </source>
</evidence>
<evidence type="ECO:0000313" key="1">
    <source>
        <dbReference type="EMBL" id="MEQ2159543.1"/>
    </source>
</evidence>
<dbReference type="Proteomes" id="UP001476798">
    <property type="component" value="Unassembled WGS sequence"/>
</dbReference>
<proteinExistence type="predicted"/>
<name>A0ABV0MKB4_9TELE</name>